<dbReference type="InterPro" id="IPR031105">
    <property type="entry name" value="TRP_plant"/>
</dbReference>
<evidence type="ECO:0000313" key="7">
    <source>
        <dbReference type="EMBL" id="KAJ9540025.1"/>
    </source>
</evidence>
<dbReference type="SMART" id="SM00717">
    <property type="entry name" value="SANT"/>
    <property type="match status" value="1"/>
</dbReference>
<reference evidence="7" key="1">
    <citation type="submission" date="2023-03" db="EMBL/GenBank/DDBJ databases">
        <title>Chromosome-scale reference genome and RAD-based genetic map of yellow starthistle (Centaurea solstitialis) reveal putative structural variation and QTLs associated with invader traits.</title>
        <authorList>
            <person name="Reatini B."/>
            <person name="Cang F.A."/>
            <person name="Jiang Q."/>
            <person name="Mckibben M.T.W."/>
            <person name="Barker M.S."/>
            <person name="Rieseberg L.H."/>
            <person name="Dlugosch K.M."/>
        </authorList>
    </citation>
    <scope>NUCLEOTIDE SEQUENCE</scope>
    <source>
        <strain evidence="7">CAN-66</strain>
        <tissue evidence="7">Leaf</tissue>
    </source>
</reference>
<dbReference type="InterPro" id="IPR017930">
    <property type="entry name" value="Myb_dom"/>
</dbReference>
<dbReference type="PANTHER" id="PTHR21717">
    <property type="entry name" value="TELOMERIC REPEAT BINDING PROTEIN"/>
    <property type="match status" value="1"/>
</dbReference>
<feature type="domain" description="Myb-like" evidence="5">
    <location>
        <begin position="547"/>
        <end position="602"/>
    </location>
</feature>
<dbReference type="InterPro" id="IPR057625">
    <property type="entry name" value="TPR1-6-like_ubiquitin"/>
</dbReference>
<comment type="caution">
    <text evidence="7">The sequence shown here is derived from an EMBL/GenBank/DDBJ whole genome shotgun (WGS) entry which is preliminary data.</text>
</comment>
<feature type="region of interest" description="Disordered" evidence="4">
    <location>
        <begin position="337"/>
        <end position="372"/>
    </location>
</feature>
<dbReference type="PROSITE" id="PS51294">
    <property type="entry name" value="HTH_MYB"/>
    <property type="match status" value="1"/>
</dbReference>
<comment type="subcellular location">
    <subcellularLocation>
        <location evidence="1">Nucleus</location>
    </subcellularLocation>
</comment>
<feature type="compositionally biased region" description="Basic and acidic residues" evidence="4">
    <location>
        <begin position="358"/>
        <end position="369"/>
    </location>
</feature>
<dbReference type="CDD" id="cd11660">
    <property type="entry name" value="SANT_TRF"/>
    <property type="match status" value="1"/>
</dbReference>
<feature type="domain" description="HTH myb-type" evidence="6">
    <location>
        <begin position="547"/>
        <end position="606"/>
    </location>
</feature>
<evidence type="ECO:0000256" key="4">
    <source>
        <dbReference type="SAM" id="MobiDB-lite"/>
    </source>
</evidence>
<dbReference type="AlphaFoldDB" id="A0AA38SPL6"/>
<dbReference type="SUPFAM" id="SSF46689">
    <property type="entry name" value="Homeodomain-like"/>
    <property type="match status" value="1"/>
</dbReference>
<keyword evidence="3" id="KW-0539">Nucleus</keyword>
<dbReference type="Pfam" id="PF23603">
    <property type="entry name" value="Ubiquitin_TPR1"/>
    <property type="match status" value="1"/>
</dbReference>
<dbReference type="InterPro" id="IPR009057">
    <property type="entry name" value="Homeodomain-like_sf"/>
</dbReference>
<accession>A0AA38SPL6</accession>
<gene>
    <name evidence="7" type="ORF">OSB04_026531</name>
</gene>
<dbReference type="PROSITE" id="PS50090">
    <property type="entry name" value="MYB_LIKE"/>
    <property type="match status" value="1"/>
</dbReference>
<name>A0AA38SPL6_9ASTR</name>
<dbReference type="GO" id="GO:0042162">
    <property type="term" value="F:telomeric DNA binding"/>
    <property type="evidence" value="ECO:0007669"/>
    <property type="project" value="UniProtKB-ARBA"/>
</dbReference>
<dbReference type="Proteomes" id="UP001172457">
    <property type="component" value="Chromosome 7"/>
</dbReference>
<organism evidence="7 8">
    <name type="scientific">Centaurea solstitialis</name>
    <name type="common">yellow star-thistle</name>
    <dbReference type="NCBI Taxonomy" id="347529"/>
    <lineage>
        <taxon>Eukaryota</taxon>
        <taxon>Viridiplantae</taxon>
        <taxon>Streptophyta</taxon>
        <taxon>Embryophyta</taxon>
        <taxon>Tracheophyta</taxon>
        <taxon>Spermatophyta</taxon>
        <taxon>Magnoliopsida</taxon>
        <taxon>eudicotyledons</taxon>
        <taxon>Gunneridae</taxon>
        <taxon>Pentapetalae</taxon>
        <taxon>asterids</taxon>
        <taxon>campanulids</taxon>
        <taxon>Asterales</taxon>
        <taxon>Asteraceae</taxon>
        <taxon>Carduoideae</taxon>
        <taxon>Cardueae</taxon>
        <taxon>Centaureinae</taxon>
        <taxon>Centaurea</taxon>
    </lineage>
</organism>
<dbReference type="PANTHER" id="PTHR21717:SF74">
    <property type="entry name" value="TRF-LIKE 9-RELATED"/>
    <property type="match status" value="1"/>
</dbReference>
<evidence type="ECO:0000256" key="1">
    <source>
        <dbReference type="ARBA" id="ARBA00004123"/>
    </source>
</evidence>
<dbReference type="GO" id="GO:0005634">
    <property type="term" value="C:nucleus"/>
    <property type="evidence" value="ECO:0007669"/>
    <property type="project" value="UniProtKB-SubCell"/>
</dbReference>
<evidence type="ECO:0000256" key="3">
    <source>
        <dbReference type="ARBA" id="ARBA00023242"/>
    </source>
</evidence>
<protein>
    <submittedName>
        <fullName evidence="7">Uncharacterized protein</fullName>
    </submittedName>
</protein>
<evidence type="ECO:0000256" key="2">
    <source>
        <dbReference type="ARBA" id="ARBA00023125"/>
    </source>
</evidence>
<keyword evidence="8" id="KW-1185">Reference proteome</keyword>
<keyword evidence="2" id="KW-0238">DNA-binding</keyword>
<evidence type="ECO:0000259" key="6">
    <source>
        <dbReference type="PROSITE" id="PS51294"/>
    </source>
</evidence>
<evidence type="ECO:0000313" key="8">
    <source>
        <dbReference type="Proteomes" id="UP001172457"/>
    </source>
</evidence>
<dbReference type="Gene3D" id="1.10.246.220">
    <property type="match status" value="1"/>
</dbReference>
<dbReference type="InterPro" id="IPR001005">
    <property type="entry name" value="SANT/Myb"/>
</dbReference>
<proteinExistence type="predicted"/>
<dbReference type="EMBL" id="JARYMX010000007">
    <property type="protein sequence ID" value="KAJ9540025.1"/>
    <property type="molecule type" value="Genomic_DNA"/>
</dbReference>
<sequence>MVSKKRLYYGGFGGFRAPVVPKAPRSLRRSLHKKSSEGSDICPFELLAAVAGKLLQESESSASSTGLEGKEQVSISKDGVKQEPLDVKLKPLRLEYLDQGCCAESEFVHEHSNSELKKEPLLTDLPQSDNDSGLEHASVVTTSDFLKEVGTNVKLEASDEKHGVNGTRNHGDLCDVNMDVNRADLHTEAIGSQSEDLTAVKTCSFRDTVKSSVNHGVLNKSYSSVHVPFYSDPVPSACFQKKHRGNVKIGIRDDDENSFSCNHHSTKMRAFRLQSRSGYRRIRKILTAKYWKTAPKLKDYEVSNPTSGGVNPFDHNRKSTYMRKYYQAEAASKRRKLFHHSSKPDYVQEASSESISNLHERSASGDMKHSPAASNRVKFSIKSFKVPELYVEMPETSTVGGDLHVGVLLEGKKVRDDNRTLQQTGISLNSDTLGFMLEPSLPQASKSLVEEECPLLLPCDTPQSLARSPATPIMDLGFSNSLEDPPPATSLDNQVEMNQESKPLPDEVSTEETVVDSKALVPIPPMNVEALSIVPVNHKQSKRSELSQRRTRRPFSVSEVEALVEAVETLGTGRWRDVKIRAFDDANHRTYVDLKDKWKTLVHTASISPQQRRGEPVPQDLLDRVLAAHGFWSQHQSKQHTKHQSERVGTPVKVCLEVES</sequence>
<evidence type="ECO:0000259" key="5">
    <source>
        <dbReference type="PROSITE" id="PS50090"/>
    </source>
</evidence>